<keyword evidence="2" id="KW-1185">Reference proteome</keyword>
<evidence type="ECO:0000313" key="1">
    <source>
        <dbReference type="EMBL" id="GMF02491.1"/>
    </source>
</evidence>
<proteinExistence type="predicted"/>
<comment type="caution">
    <text evidence="1">The sequence shown here is derived from an EMBL/GenBank/DDBJ whole genome shotgun (WGS) entry which is preliminary data.</text>
</comment>
<dbReference type="EMBL" id="BSXS01012505">
    <property type="protein sequence ID" value="GMF02491.1"/>
    <property type="molecule type" value="Genomic_DNA"/>
</dbReference>
<name>A0ACB5U628_AMBMO</name>
<protein>
    <submittedName>
        <fullName evidence="1">Unnamed protein product</fullName>
    </submittedName>
</protein>
<accession>A0ACB5U628</accession>
<sequence>MSYLQPVEVVIMPMEMANIDQRMLIDTCFFKRFVFEASILFFNTKAHLVLASKLIKMNPLELKVILWRGCYPEKFQGILEHPVTSQVTELECSALQTPFII</sequence>
<evidence type="ECO:0000313" key="2">
    <source>
        <dbReference type="Proteomes" id="UP001165064"/>
    </source>
</evidence>
<reference evidence="1" key="1">
    <citation type="submission" date="2023-04" db="EMBL/GenBank/DDBJ databases">
        <title>Ambrosiozyma monospora NBRC 10751.</title>
        <authorList>
            <person name="Ichikawa N."/>
            <person name="Sato H."/>
            <person name="Tonouchi N."/>
        </authorList>
    </citation>
    <scope>NUCLEOTIDE SEQUENCE</scope>
    <source>
        <strain evidence="1">NBRC 10751</strain>
    </source>
</reference>
<gene>
    <name evidence="1" type="ORF">Amon02_001147900</name>
</gene>
<organism evidence="1 2">
    <name type="scientific">Ambrosiozyma monospora</name>
    <name type="common">Yeast</name>
    <name type="synonym">Endomycopsis monosporus</name>
    <dbReference type="NCBI Taxonomy" id="43982"/>
    <lineage>
        <taxon>Eukaryota</taxon>
        <taxon>Fungi</taxon>
        <taxon>Dikarya</taxon>
        <taxon>Ascomycota</taxon>
        <taxon>Saccharomycotina</taxon>
        <taxon>Pichiomycetes</taxon>
        <taxon>Pichiales</taxon>
        <taxon>Pichiaceae</taxon>
        <taxon>Ambrosiozyma</taxon>
    </lineage>
</organism>
<dbReference type="Proteomes" id="UP001165064">
    <property type="component" value="Unassembled WGS sequence"/>
</dbReference>